<feature type="region of interest" description="Disordered" evidence="1">
    <location>
        <begin position="1"/>
        <end position="42"/>
    </location>
</feature>
<dbReference type="EMBL" id="GGEC01065728">
    <property type="protein sequence ID" value="MBX46212.1"/>
    <property type="molecule type" value="Transcribed_RNA"/>
</dbReference>
<reference evidence="2" key="1">
    <citation type="submission" date="2018-02" db="EMBL/GenBank/DDBJ databases">
        <title>Rhizophora mucronata_Transcriptome.</title>
        <authorList>
            <person name="Meera S.P."/>
            <person name="Sreeshan A."/>
            <person name="Augustine A."/>
        </authorList>
    </citation>
    <scope>NUCLEOTIDE SEQUENCE</scope>
    <source>
        <tissue evidence="2">Leaf</tissue>
    </source>
</reference>
<evidence type="ECO:0000256" key="1">
    <source>
        <dbReference type="SAM" id="MobiDB-lite"/>
    </source>
</evidence>
<proteinExistence type="predicted"/>
<accession>A0A2P2NUL7</accession>
<evidence type="ECO:0000313" key="2">
    <source>
        <dbReference type="EMBL" id="MBX46212.1"/>
    </source>
</evidence>
<name>A0A2P2NUL7_RHIMU</name>
<dbReference type="AlphaFoldDB" id="A0A2P2NUL7"/>
<organism evidence="2">
    <name type="scientific">Rhizophora mucronata</name>
    <name type="common">Asiatic mangrove</name>
    <dbReference type="NCBI Taxonomy" id="61149"/>
    <lineage>
        <taxon>Eukaryota</taxon>
        <taxon>Viridiplantae</taxon>
        <taxon>Streptophyta</taxon>
        <taxon>Embryophyta</taxon>
        <taxon>Tracheophyta</taxon>
        <taxon>Spermatophyta</taxon>
        <taxon>Magnoliopsida</taxon>
        <taxon>eudicotyledons</taxon>
        <taxon>Gunneridae</taxon>
        <taxon>Pentapetalae</taxon>
        <taxon>rosids</taxon>
        <taxon>fabids</taxon>
        <taxon>Malpighiales</taxon>
        <taxon>Rhizophoraceae</taxon>
        <taxon>Rhizophora</taxon>
    </lineage>
</organism>
<sequence>MQQQGKARTSGSCNQRESALPNNLPRTPIQHKEPGEKLLLLE</sequence>
<feature type="compositionally biased region" description="Polar residues" evidence="1">
    <location>
        <begin position="1"/>
        <end position="25"/>
    </location>
</feature>
<protein>
    <submittedName>
        <fullName evidence="2">Uncharacterized protein</fullName>
    </submittedName>
</protein>